<evidence type="ECO:0000256" key="3">
    <source>
        <dbReference type="ARBA" id="ARBA00004325"/>
    </source>
</evidence>
<evidence type="ECO:0000313" key="22">
    <source>
        <dbReference type="ZFIN" id="ZDB-GENE-060503-19"/>
    </source>
</evidence>
<accession>Q1JPS4</accession>
<dbReference type="InterPro" id="IPR010487">
    <property type="entry name" value="NGRN/Rrg9"/>
</dbReference>
<evidence type="ECO:0000256" key="2">
    <source>
        <dbReference type="ARBA" id="ARBA00004123"/>
    </source>
</evidence>
<keyword evidence="23" id="KW-1267">Proteomics identification</keyword>
<gene>
    <name evidence="21 22" type="primary">ngrn</name>
    <name evidence="18 21" type="synonym">si:ch211-199o1.5</name>
    <name evidence="21" type="synonym">zgc:136784</name>
    <name evidence="19" type="ORF">CH211-199O1.5-001</name>
</gene>
<keyword evidence="15" id="KW-0539">Nucleus</keyword>
<dbReference type="AGR" id="ZFIN:ZDB-GENE-060503-19"/>
<keyword evidence="20" id="KW-1185">Reference proteome</keyword>
<comment type="similarity">
    <text evidence="5">Belongs to the neugrin family.</text>
</comment>
<evidence type="ECO:0000313" key="20">
    <source>
        <dbReference type="Proteomes" id="UP000000437"/>
    </source>
</evidence>
<evidence type="ECO:0000256" key="16">
    <source>
        <dbReference type="ARBA" id="ARBA00029657"/>
    </source>
</evidence>
<dbReference type="ZFIN" id="ZDB-GENE-060503-19">
    <property type="gene designation" value="ngrn"/>
</dbReference>
<keyword evidence="8" id="KW-0217">Developmental protein</keyword>
<dbReference type="RefSeq" id="NP_001038718.1">
    <property type="nucleotide sequence ID" value="NM_001045253.1"/>
</dbReference>
<dbReference type="GO" id="GO:0005576">
    <property type="term" value="C:extracellular region"/>
    <property type="evidence" value="ECO:0007669"/>
    <property type="project" value="UniProtKB-SubCell"/>
</dbReference>
<reference evidence="18" key="2">
    <citation type="submission" date="2006-05" db="EMBL/GenBank/DDBJ databases">
        <authorList>
            <consortium name="NIH MGC Project"/>
        </authorList>
    </citation>
    <scope>NUCLEOTIDE SEQUENCE</scope>
    <source>
        <tissue evidence="18">Whole</tissue>
    </source>
</reference>
<evidence type="ECO:0000256" key="6">
    <source>
        <dbReference type="ARBA" id="ARBA00011308"/>
    </source>
</evidence>
<keyword evidence="13" id="KW-0472">Membrane</keyword>
<dbReference type="PANTHER" id="PTHR13475:SF4">
    <property type="entry name" value="NEUGRIN"/>
    <property type="match status" value="1"/>
</dbReference>
<reference evidence="21" key="4">
    <citation type="journal article" date="2011" name="Brief. Bioinform.">
        <title>Phylogenetic-based propagation of functional annotations within the Gene Ontology consortium.</title>
        <authorList>
            <person name="Gaudet P."/>
            <person name="Livstone M.S."/>
            <person name="Lewis S.E."/>
            <person name="Thomas P.D."/>
        </authorList>
    </citation>
    <scope>NUCLEOTIDE SEQUENCE</scope>
</reference>
<reference evidence="21" key="7">
    <citation type="submission" date="2025-04" db="UniProtKB">
        <authorList>
            <consortium name="RefSeq"/>
        </authorList>
    </citation>
    <scope>IDENTIFICATION</scope>
</reference>
<dbReference type="Proteomes" id="UP000000437">
    <property type="component" value="Chromosome 8"/>
</dbReference>
<evidence type="ECO:0000256" key="9">
    <source>
        <dbReference type="ARBA" id="ARBA00022525"/>
    </source>
</evidence>
<evidence type="ECO:0000256" key="15">
    <source>
        <dbReference type="ARBA" id="ARBA00023242"/>
    </source>
</evidence>
<dbReference type="PANTHER" id="PTHR13475">
    <property type="entry name" value="NEUGRIN"/>
    <property type="match status" value="1"/>
</dbReference>
<dbReference type="EMBL" id="AL773601">
    <property type="protein sequence ID" value="CAQ14848.1"/>
    <property type="molecule type" value="Genomic_DNA"/>
</dbReference>
<evidence type="ECO:0000256" key="5">
    <source>
        <dbReference type="ARBA" id="ARBA00008082"/>
    </source>
</evidence>
<keyword evidence="14" id="KW-0325">Glycoprotein</keyword>
<reference evidence="20" key="5">
    <citation type="journal article" date="2013" name="Nature">
        <title>The zebrafish reference genome sequence and its relationship to the human genome.</title>
        <authorList>
            <consortium name="Genome Reference Consortium Zebrafish"/>
            <person name="Howe K."/>
            <person name="Clark M.D."/>
            <person name="Torroja C.F."/>
            <person name="Torrance J."/>
            <person name="Berthelot C."/>
            <person name="Muffato M."/>
            <person name="Collins J.E."/>
            <person name="Humphray S."/>
            <person name="McLaren K."/>
            <person name="Matthews L."/>
            <person name="McLaren S."/>
            <person name="Sealy I."/>
            <person name="Caccamo M."/>
            <person name="Churcher C."/>
            <person name="Scott C."/>
            <person name="Barrett J.C."/>
            <person name="Koch R."/>
            <person name="Rauch G.J."/>
            <person name="White S."/>
            <person name="Chow W."/>
            <person name="Kilian B."/>
            <person name="Quintais L.T."/>
            <person name="Guerra-Assuncao J.A."/>
            <person name="Zhou Y."/>
            <person name="Gu Y."/>
            <person name="Yen J."/>
            <person name="Vogel J.H."/>
            <person name="Eyre T."/>
            <person name="Redmond S."/>
            <person name="Banerjee R."/>
            <person name="Chi J."/>
            <person name="Fu B."/>
            <person name="Langley E."/>
            <person name="Maguire S.F."/>
            <person name="Laird G.K."/>
            <person name="Lloyd D."/>
            <person name="Kenyon E."/>
            <person name="Donaldson S."/>
            <person name="Sehra H."/>
            <person name="Almeida-King J."/>
            <person name="Loveland J."/>
            <person name="Trevanion S."/>
            <person name="Jones M."/>
            <person name="Quail M."/>
            <person name="Willey D."/>
            <person name="Hunt A."/>
            <person name="Burton J."/>
            <person name="Sims S."/>
            <person name="McLay K."/>
            <person name="Plumb B."/>
            <person name="Davis J."/>
            <person name="Clee C."/>
            <person name="Oliver K."/>
            <person name="Clark R."/>
            <person name="Riddle C."/>
            <person name="Elliot D."/>
            <person name="Eliott D."/>
            <person name="Threadgold G."/>
            <person name="Harden G."/>
            <person name="Ware D."/>
            <person name="Begum S."/>
            <person name="Mortimore B."/>
            <person name="Mortimer B."/>
            <person name="Kerry G."/>
            <person name="Heath P."/>
            <person name="Phillimore B."/>
            <person name="Tracey A."/>
            <person name="Corby N."/>
            <person name="Dunn M."/>
            <person name="Johnson C."/>
            <person name="Wood J."/>
            <person name="Clark S."/>
            <person name="Pelan S."/>
            <person name="Griffiths G."/>
            <person name="Smith M."/>
            <person name="Glithero R."/>
            <person name="Howden P."/>
            <person name="Barker N."/>
            <person name="Lloyd C."/>
            <person name="Stevens C."/>
            <person name="Harley J."/>
            <person name="Holt K."/>
            <person name="Panagiotidis G."/>
            <person name="Lovell J."/>
            <person name="Beasley H."/>
            <person name="Henderson C."/>
            <person name="Gordon D."/>
            <person name="Auger K."/>
            <person name="Wright D."/>
            <person name="Collins J."/>
            <person name="Raisen C."/>
            <person name="Dyer L."/>
            <person name="Leung K."/>
            <person name="Robertson L."/>
            <person name="Ambridge K."/>
            <person name="Leongamornlert D."/>
            <person name="McGuire S."/>
            <person name="Gilderthorp R."/>
            <person name="Griffiths C."/>
            <person name="Manthravadi D."/>
            <person name="Nichol S."/>
            <person name="Barker G."/>
            <person name="Whitehead S."/>
            <person name="Kay M."/>
            <person name="Brown J."/>
            <person name="Murnane C."/>
            <person name="Gray E."/>
            <person name="Humphries M."/>
            <person name="Sycamore N."/>
            <person name="Barker D."/>
            <person name="Saunders D."/>
            <person name="Wallis J."/>
            <person name="Babbage A."/>
            <person name="Hammond S."/>
            <person name="Mashreghi-Mohammadi M."/>
            <person name="Barr L."/>
            <person name="Martin S."/>
            <person name="Wray P."/>
            <person name="Ellington A."/>
            <person name="Matthews N."/>
            <person name="Ellwood M."/>
            <person name="Woodmansey R."/>
            <person name="Clark G."/>
            <person name="Cooper J."/>
            <person name="Cooper J."/>
            <person name="Tromans A."/>
            <person name="Grafham D."/>
            <person name="Skuce C."/>
            <person name="Pandian R."/>
            <person name="Andrews R."/>
            <person name="Harrison E."/>
            <person name="Kimberley A."/>
            <person name="Garnett J."/>
            <person name="Fosker N."/>
            <person name="Hall R."/>
            <person name="Garner P."/>
            <person name="Kelly D."/>
            <person name="Bird C."/>
            <person name="Palmer S."/>
            <person name="Gehring I."/>
            <person name="Berger A."/>
            <person name="Dooley C.M."/>
            <person name="Ersan-Urun Z."/>
            <person name="Eser C."/>
            <person name="Geiger H."/>
            <person name="Geisler M."/>
            <person name="Karotki L."/>
            <person name="Kirn A."/>
            <person name="Konantz J."/>
            <person name="Konantz M."/>
            <person name="Oberlander M."/>
            <person name="Rudolph-Geiger S."/>
            <person name="Teucke M."/>
            <person name="Lanz C."/>
            <person name="Raddatz G."/>
            <person name="Osoegawa K."/>
            <person name="Zhu B."/>
            <person name="Rapp A."/>
            <person name="Widaa S."/>
            <person name="Langford C."/>
            <person name="Yang F."/>
            <person name="Schuster S.C."/>
            <person name="Carter N.P."/>
            <person name="Harrow J."/>
            <person name="Ning Z."/>
            <person name="Herrero J."/>
            <person name="Searle S.M."/>
            <person name="Enright A."/>
            <person name="Geisler R."/>
            <person name="Plasterk R.H."/>
            <person name="Lee C."/>
            <person name="Westerfield M."/>
            <person name="de Jong P.J."/>
            <person name="Zon L.I."/>
            <person name="Postlethwait J.H."/>
            <person name="Nusslein-Volhard C."/>
            <person name="Hubbard T.J."/>
            <person name="Roest Crollius H."/>
            <person name="Rogers J."/>
            <person name="Stemple D.L."/>
        </authorList>
    </citation>
    <scope>NUCLEOTIDE SEQUENCE [LARGE SCALE GENOMIC DNA]</scope>
</reference>
<dbReference type="EMBL" id="BC116616">
    <property type="protein sequence ID" value="AAI16617.1"/>
    <property type="molecule type" value="mRNA"/>
</dbReference>
<evidence type="ECO:0000256" key="10">
    <source>
        <dbReference type="ARBA" id="ARBA00022729"/>
    </source>
</evidence>
<reference evidence="19" key="3">
    <citation type="submission" date="2009-01" db="EMBL/GenBank/DDBJ databases">
        <authorList>
            <person name="Pandian R."/>
        </authorList>
    </citation>
    <scope>NUCLEOTIDE SEQUENCE</scope>
</reference>
<dbReference type="AlphaFoldDB" id="Q1JPS4"/>
<reference evidence="18 21" key="1">
    <citation type="journal article" date="2002" name="Proc. Natl. Acad. Sci. U.S.A.">
        <title>Generation and initial analysis of more than 15,000 full-length human and mouse cDNA sequences.</title>
        <authorList>
            <consortium name="Mammalian Gene Collection Program Team"/>
            <person name="Strausberg R.L."/>
            <person name="Feingold E.A."/>
            <person name="Grouse L.H."/>
            <person name="Derge J.G."/>
            <person name="Klausner R.D."/>
            <person name="Collins F.S."/>
            <person name="Wagner L."/>
            <person name="Shenmen C.M."/>
            <person name="Schuler G.D."/>
            <person name="Altschul S.F."/>
            <person name="Zeeberg B."/>
            <person name="Buetow K.H."/>
            <person name="Schaefer C.F."/>
            <person name="Bhat N.K."/>
            <person name="Hopkins R.F."/>
            <person name="Jordan H."/>
            <person name="Moore T."/>
            <person name="Max S.I."/>
            <person name="Wang J."/>
            <person name="Hsieh F."/>
            <person name="Diatchenko L."/>
            <person name="Marusina K."/>
            <person name="Farmer A.A."/>
            <person name="Rubin G.M."/>
            <person name="Hong L."/>
            <person name="Stapleton M."/>
            <person name="Soares M.B."/>
            <person name="Bonaldo M.F."/>
            <person name="Casavant T.L."/>
            <person name="Scheetz T.E."/>
            <person name="Brownstein M.J."/>
            <person name="Usdin T.B."/>
            <person name="Toshiyuki S."/>
            <person name="Carninci P."/>
            <person name="Prange C."/>
            <person name="Raha S.S."/>
            <person name="Loquellano N.A."/>
            <person name="Peters G.J."/>
            <person name="Abramson R.D."/>
            <person name="Mullahy S.J."/>
            <person name="Bosak S.A."/>
            <person name="McEwan P.J."/>
            <person name="McKernan K.J."/>
            <person name="Malek J.A."/>
            <person name="Gunaratne P.H."/>
            <person name="Richards S."/>
            <person name="Worley K.C."/>
            <person name="Hale S."/>
            <person name="Garcia A.M."/>
            <person name="Gay L.J."/>
            <person name="Hulyk S.W."/>
            <person name="Villalon D.K."/>
            <person name="Muzny D.M."/>
            <person name="Sodergren E.J."/>
            <person name="Lu X."/>
            <person name="Gibbs R.A."/>
            <person name="Fahey J."/>
            <person name="Helton E."/>
            <person name="Ketteman M."/>
            <person name="Madan A."/>
            <person name="Rodrigues S."/>
            <person name="Sanchez A."/>
            <person name="Whiting M."/>
            <person name="Madan A."/>
            <person name="Young A.C."/>
            <person name="Shevchenko Y."/>
            <person name="Bouffard G.G."/>
            <person name="Blakesley R.W."/>
            <person name="Touchman J.W."/>
            <person name="Green E.D."/>
            <person name="Dickson M.C."/>
            <person name="Rodriguez A.C."/>
            <person name="Grimwood J."/>
            <person name="Schmutz J."/>
            <person name="Myers R.M."/>
            <person name="Butterfield Y.S."/>
            <person name="Krzywinski M.I."/>
            <person name="Skalska U."/>
            <person name="Smailus D.E."/>
            <person name="Schnerch A."/>
            <person name="Schein J.E."/>
            <person name="Jones S.J."/>
            <person name="Marra M.A."/>
        </authorList>
    </citation>
    <scope>NUCLEOTIDE SEQUENCE</scope>
    <source>
        <tissue evidence="18">Whole</tissue>
    </source>
</reference>
<dbReference type="CTD" id="51335"/>
<evidence type="ECO:0000256" key="14">
    <source>
        <dbReference type="ARBA" id="ARBA00023180"/>
    </source>
</evidence>
<proteinExistence type="evidence at protein level"/>
<evidence type="ECO:0007829" key="23">
    <source>
        <dbReference type="PeptideAtlas" id="Q1JPS4"/>
    </source>
</evidence>
<keyword evidence="12" id="KW-0496">Mitochondrion</keyword>
<evidence type="ECO:0000256" key="12">
    <source>
        <dbReference type="ARBA" id="ARBA00023128"/>
    </source>
</evidence>
<keyword evidence="9" id="KW-0964">Secreted</keyword>
<comment type="subunit">
    <text evidence="6">Forms a regulatory protein-RNA complex, consisting of RCC1L, NGRN, RPUSD3, RPUSD4, TRUB2, FASTKD2 and 16S mt-rRNA. Interacts with 16S mt-rRNA; this interaction is direct.</text>
</comment>
<evidence type="ECO:0000256" key="1">
    <source>
        <dbReference type="ARBA" id="ARBA00003783"/>
    </source>
</evidence>
<dbReference type="GeneID" id="569275"/>
<dbReference type="GO" id="GO:0030154">
    <property type="term" value="P:cell differentiation"/>
    <property type="evidence" value="ECO:0007669"/>
    <property type="project" value="UniProtKB-KW"/>
</dbReference>
<keyword evidence="11" id="KW-0221">Differentiation</keyword>
<evidence type="ECO:0000256" key="13">
    <source>
        <dbReference type="ARBA" id="ARBA00023136"/>
    </source>
</evidence>
<comment type="function">
    <text evidence="1">Plays an essential role in mitochondrial ribosome biogenesis. As a component of a functional protein-RNA module, consisting of RCC1L, NGRN, RPUSD3, RPUSD4, TRUB2, FASTKD2 and 16S mitochondrial ribosomal RNA (16S mt-rRNA), controls 16S mt-rRNA abundance and is required for intra-mitochondrial translation of core subunits of the oxidative phosphorylation system.</text>
</comment>
<evidence type="ECO:0000256" key="8">
    <source>
        <dbReference type="ARBA" id="ARBA00022473"/>
    </source>
</evidence>
<evidence type="ECO:0000256" key="11">
    <source>
        <dbReference type="ARBA" id="ARBA00022782"/>
    </source>
</evidence>
<name>Q1JPS4_DANRE</name>
<dbReference type="Pfam" id="PF06413">
    <property type="entry name" value="Neugrin"/>
    <property type="match status" value="1"/>
</dbReference>
<organism evidence="18">
    <name type="scientific">Danio rerio</name>
    <name type="common">Zebrafish</name>
    <name type="synonym">Brachydanio rerio</name>
    <dbReference type="NCBI Taxonomy" id="7955"/>
    <lineage>
        <taxon>Eukaryota</taxon>
        <taxon>Metazoa</taxon>
        <taxon>Chordata</taxon>
        <taxon>Craniata</taxon>
        <taxon>Vertebrata</taxon>
        <taxon>Euteleostomi</taxon>
        <taxon>Actinopterygii</taxon>
        <taxon>Neopterygii</taxon>
        <taxon>Teleostei</taxon>
        <taxon>Ostariophysi</taxon>
        <taxon>Cypriniformes</taxon>
        <taxon>Danionidae</taxon>
        <taxon>Danioninae</taxon>
        <taxon>Danio</taxon>
    </lineage>
</organism>
<dbReference type="GO" id="GO:0031966">
    <property type="term" value="C:mitochondrial membrane"/>
    <property type="evidence" value="ECO:0007669"/>
    <property type="project" value="UniProtKB-SubCell"/>
</dbReference>
<reference evidence="21" key="6">
    <citation type="journal article" date="2015" name="Nat. Commun.">
        <title>RFX transcription factors are essential for hearing in mice.</title>
        <authorList>
            <person name="Elkon R."/>
            <person name="Milon B."/>
            <person name="Morrison L."/>
            <person name="Shah M."/>
            <person name="Vijayakumar S."/>
            <person name="Racherla M."/>
            <person name="Leitch C.C."/>
            <person name="Silipino L."/>
            <person name="Hadi S."/>
            <person name="Weiss-Gayet M."/>
            <person name="Barras E."/>
            <person name="Schmid C.D."/>
            <person name="Ait-Lounis A."/>
            <person name="Barnes A."/>
            <person name="Song Y."/>
            <person name="Eisenman D.J."/>
            <person name="Eliyahu E."/>
            <person name="Frolenkov G.I."/>
            <person name="Strome S.E."/>
            <person name="Durand B."/>
            <person name="Zaghloul N.A."/>
            <person name="Jones S.M."/>
            <person name="Reith W."/>
            <person name="Hertzano R."/>
        </authorList>
    </citation>
    <scope>NUCLEOTIDE SEQUENCE</scope>
</reference>
<comment type="subcellular location">
    <subcellularLocation>
        <location evidence="3">Mitochondrion membrane</location>
    </subcellularLocation>
    <subcellularLocation>
        <location evidence="2">Nucleus</location>
    </subcellularLocation>
    <subcellularLocation>
        <location evidence="4">Secreted</location>
    </subcellularLocation>
</comment>
<dbReference type="OrthoDB" id="6415470at2759"/>
<dbReference type="GO" id="GO:0005634">
    <property type="term" value="C:nucleus"/>
    <property type="evidence" value="ECO:0000318"/>
    <property type="project" value="GO_Central"/>
</dbReference>
<keyword evidence="10" id="KW-0732">Signal</keyword>
<evidence type="ECO:0000256" key="7">
    <source>
        <dbReference type="ARBA" id="ARBA00016593"/>
    </source>
</evidence>
<evidence type="ECO:0000256" key="17">
    <source>
        <dbReference type="SAM" id="MobiDB-lite"/>
    </source>
</evidence>
<evidence type="ECO:0000313" key="21">
    <source>
        <dbReference type="RefSeq" id="NP_001038718.1"/>
    </source>
</evidence>
<sequence length="289" mass="32606">MVSPWRRVLMLATKLAPVPGPAVCQARRHASRGSFGWMSKNPKQKQQGAVFEDDHDMDAVEVKLDSIISEERRRQKAAKFHIIKRKMNTPGAPQRKLSWDAIEQIRYLKQESPEEWTLQRLAEGFSVSPDVISRVLRSTFTPPAARKLKQDAKVSPSSGPQYLKDGKAEQSRLQKSLTPSVLLPSANTSHSALKTLDTKQTGLTPSAGHITLSKQTAVLNVAPEYQDRLESKGEMDVNDDVEFEEEWDGVILTDEELEKITQTLHEKPSPVEQRGRDFFDSEGNFLYRV</sequence>
<dbReference type="KEGG" id="dre:569275"/>
<protein>
    <recommendedName>
        <fullName evidence="7">Neugrin</fullName>
    </recommendedName>
    <alternativeName>
        <fullName evidence="16">Neurite outgrowth-associated protein</fullName>
    </alternativeName>
</protein>
<evidence type="ECO:0000256" key="4">
    <source>
        <dbReference type="ARBA" id="ARBA00004613"/>
    </source>
</evidence>
<evidence type="ECO:0000313" key="19">
    <source>
        <dbReference type="EMBL" id="CAQ14848.1"/>
    </source>
</evidence>
<feature type="region of interest" description="Disordered" evidence="17">
    <location>
        <begin position="147"/>
        <end position="176"/>
    </location>
</feature>
<evidence type="ECO:0000313" key="18">
    <source>
        <dbReference type="EMBL" id="AAI16617.1"/>
    </source>
</evidence>